<keyword evidence="3 6" id="KW-0812">Transmembrane</keyword>
<evidence type="ECO:0000256" key="1">
    <source>
        <dbReference type="ARBA" id="ARBA00004003"/>
    </source>
</evidence>
<evidence type="ECO:0000256" key="5">
    <source>
        <dbReference type="ARBA" id="ARBA00023136"/>
    </source>
</evidence>
<protein>
    <recommendedName>
        <fullName evidence="6">Secretory carrier-associated membrane protein</fullName>
        <shortName evidence="6">Secretory carrier membrane protein</shortName>
    </recommendedName>
</protein>
<keyword evidence="7" id="KW-0175">Coiled coil</keyword>
<keyword evidence="5 6" id="KW-0472">Membrane</keyword>
<evidence type="ECO:0000256" key="4">
    <source>
        <dbReference type="ARBA" id="ARBA00022989"/>
    </source>
</evidence>
<keyword evidence="6" id="KW-0813">Transport</keyword>
<evidence type="ECO:0000256" key="7">
    <source>
        <dbReference type="SAM" id="Coils"/>
    </source>
</evidence>
<comment type="similarity">
    <text evidence="2 6">Belongs to the SCAMP family.</text>
</comment>
<dbReference type="PANTHER" id="PTHR10687:SF2">
    <property type="entry name" value="SECRETORY CARRIER-ASSOCIATED MEMBRANE PROTEIN"/>
    <property type="match status" value="1"/>
</dbReference>
<feature type="region of interest" description="Disordered" evidence="8">
    <location>
        <begin position="1"/>
        <end position="75"/>
    </location>
</feature>
<keyword evidence="6" id="KW-0968">Cytoplasmic vesicle</keyword>
<evidence type="ECO:0000256" key="6">
    <source>
        <dbReference type="RuleBase" id="RU363122"/>
    </source>
</evidence>
<feature type="transmembrane region" description="Helical" evidence="6">
    <location>
        <begin position="286"/>
        <end position="310"/>
    </location>
</feature>
<dbReference type="PANTHER" id="PTHR10687">
    <property type="entry name" value="SECRETORY CARRIER-ASSOCIATED MEMBRANE PROTEIN SCAMP"/>
    <property type="match status" value="1"/>
</dbReference>
<feature type="coiled-coil region" evidence="7">
    <location>
        <begin position="103"/>
        <end position="140"/>
    </location>
</feature>
<gene>
    <name evidence="9" type="ORF">TCHU04912_LOCUS7708</name>
</gene>
<comment type="subcellular location">
    <subcellularLocation>
        <location evidence="6">Cell membrane</location>
        <topology evidence="6">Multi-pass membrane protein</topology>
    </subcellularLocation>
    <subcellularLocation>
        <location evidence="6">Cytoplasmic vesicle</location>
        <location evidence="6">Secretory vesicle membrane</location>
        <topology evidence="6">Multi-pass membrane protein</topology>
    </subcellularLocation>
</comment>
<keyword evidence="4 6" id="KW-1133">Transmembrane helix</keyword>
<dbReference type="EMBL" id="HBGG01015102">
    <property type="protein sequence ID" value="CAD9205472.1"/>
    <property type="molecule type" value="Transcribed_RNA"/>
</dbReference>
<evidence type="ECO:0000256" key="3">
    <source>
        <dbReference type="ARBA" id="ARBA00022692"/>
    </source>
</evidence>
<dbReference type="InterPro" id="IPR007273">
    <property type="entry name" value="SCAMP"/>
</dbReference>
<sequence>MSDNPFSTNDNPFEAPVATSGIVAAVESEDSPTAGAWGGAVSESAPPTVPVDANPYSKPPSAAYDGAYGDGGGGGGAYGGGGGGGAAYGGGGAYGNSEPAKGNKDLSERERELARREAELAQKEAQISRLETEAAQNASKVAADLKNWPRCCPIVRHDISGEIPPAWQGPVTKTYWSYLGLIVCLVMNCIAVTVLSFGTGKELGSFFMAVIYLVTATPLALFLWYLRLYNATIRDRAITFAVFFLMYLVHVIFCFWAAISPPIGSAGSQWSFAGIFTTISAFGNGLGYGILCIISTALWGLEAIWSLLVLQQTYSQFRTGGGAARLQQQATSAGRTMQMMTGGGGNGNV</sequence>
<reference evidence="9" key="1">
    <citation type="submission" date="2021-01" db="EMBL/GenBank/DDBJ databases">
        <authorList>
            <person name="Corre E."/>
            <person name="Pelletier E."/>
            <person name="Niang G."/>
            <person name="Scheremetjew M."/>
            <person name="Finn R."/>
            <person name="Kale V."/>
            <person name="Holt S."/>
            <person name="Cochrane G."/>
            <person name="Meng A."/>
            <person name="Brown T."/>
            <person name="Cohen L."/>
        </authorList>
    </citation>
    <scope>NUCLEOTIDE SEQUENCE</scope>
    <source>
        <strain evidence="9">PLY429</strain>
    </source>
</reference>
<evidence type="ECO:0000256" key="2">
    <source>
        <dbReference type="ARBA" id="ARBA00010482"/>
    </source>
</evidence>
<evidence type="ECO:0000313" key="9">
    <source>
        <dbReference type="EMBL" id="CAD9205472.1"/>
    </source>
</evidence>
<dbReference type="AlphaFoldDB" id="A0A7S1SR33"/>
<dbReference type="GO" id="GO:0015031">
    <property type="term" value="P:protein transport"/>
    <property type="evidence" value="ECO:0007669"/>
    <property type="project" value="InterPro"/>
</dbReference>
<dbReference type="GO" id="GO:0032588">
    <property type="term" value="C:trans-Golgi network membrane"/>
    <property type="evidence" value="ECO:0007669"/>
    <property type="project" value="TreeGrafter"/>
</dbReference>
<feature type="compositionally biased region" description="Polar residues" evidence="8">
    <location>
        <begin position="1"/>
        <end position="11"/>
    </location>
</feature>
<dbReference type="Pfam" id="PF04144">
    <property type="entry name" value="SCAMP"/>
    <property type="match status" value="1"/>
</dbReference>
<evidence type="ECO:0000256" key="8">
    <source>
        <dbReference type="SAM" id="MobiDB-lite"/>
    </source>
</evidence>
<keyword evidence="6" id="KW-1003">Cell membrane</keyword>
<name>A0A7S1SR33_9CHLO</name>
<comment type="function">
    <text evidence="1 6">Probably involved in membrane trafficking.</text>
</comment>
<feature type="transmembrane region" description="Helical" evidence="6">
    <location>
        <begin position="203"/>
        <end position="226"/>
    </location>
</feature>
<organism evidence="9">
    <name type="scientific">Tetraselmis chuii</name>
    <dbReference type="NCBI Taxonomy" id="63592"/>
    <lineage>
        <taxon>Eukaryota</taxon>
        <taxon>Viridiplantae</taxon>
        <taxon>Chlorophyta</taxon>
        <taxon>core chlorophytes</taxon>
        <taxon>Chlorodendrophyceae</taxon>
        <taxon>Chlorodendrales</taxon>
        <taxon>Chlorodendraceae</taxon>
        <taxon>Tetraselmis</taxon>
    </lineage>
</organism>
<accession>A0A7S1SR33</accession>
<dbReference type="GO" id="GO:0030658">
    <property type="term" value="C:transport vesicle membrane"/>
    <property type="evidence" value="ECO:0007669"/>
    <property type="project" value="UniProtKB-SubCell"/>
</dbReference>
<dbReference type="GO" id="GO:0055038">
    <property type="term" value="C:recycling endosome membrane"/>
    <property type="evidence" value="ECO:0007669"/>
    <property type="project" value="TreeGrafter"/>
</dbReference>
<feature type="transmembrane region" description="Helical" evidence="6">
    <location>
        <begin position="175"/>
        <end position="197"/>
    </location>
</feature>
<proteinExistence type="inferred from homology"/>
<feature type="transmembrane region" description="Helical" evidence="6">
    <location>
        <begin position="238"/>
        <end position="259"/>
    </location>
</feature>
<dbReference type="GO" id="GO:0005886">
    <property type="term" value="C:plasma membrane"/>
    <property type="evidence" value="ECO:0007669"/>
    <property type="project" value="UniProtKB-SubCell"/>
</dbReference>